<feature type="domain" description="Helicase C-terminal" evidence="15">
    <location>
        <begin position="436"/>
        <end position="598"/>
    </location>
</feature>
<dbReference type="SMART" id="SM00490">
    <property type="entry name" value="HELICc"/>
    <property type="match status" value="1"/>
</dbReference>
<evidence type="ECO:0000256" key="3">
    <source>
        <dbReference type="ARBA" id="ARBA00022490"/>
    </source>
</evidence>
<accession>A0A2M7QI78</accession>
<keyword evidence="9 12" id="KW-0234">DNA repair</keyword>
<proteinExistence type="inferred from homology"/>
<evidence type="ECO:0000256" key="5">
    <source>
        <dbReference type="ARBA" id="ARBA00022763"/>
    </source>
</evidence>
<evidence type="ECO:0000259" key="14">
    <source>
        <dbReference type="PROSITE" id="PS51192"/>
    </source>
</evidence>
<dbReference type="PANTHER" id="PTHR24029:SF0">
    <property type="entry name" value="UVRABC SYSTEM PROTEIN B"/>
    <property type="match status" value="1"/>
</dbReference>
<dbReference type="Gene3D" id="3.40.50.300">
    <property type="entry name" value="P-loop containing nucleotide triphosphate hydrolases"/>
    <property type="match status" value="3"/>
</dbReference>
<dbReference type="CDD" id="cd17916">
    <property type="entry name" value="DEXHc_UvrB"/>
    <property type="match status" value="1"/>
</dbReference>
<dbReference type="InterPro" id="IPR004807">
    <property type="entry name" value="UvrB"/>
</dbReference>
<dbReference type="GO" id="GO:0009432">
    <property type="term" value="P:SOS response"/>
    <property type="evidence" value="ECO:0007669"/>
    <property type="project" value="UniProtKB-KW"/>
</dbReference>
<sequence length="673" mass="78185">MFVLKSSFKPTGDQPRAINQLCEGITKGLKNQVLLGVTGSGKTFTIANVIERLQLPTLVISHNKTLAGQVYQEMRDFFPQNAVSYFVSYYDYYQPEAYLPQTDTYIEKEAQINELIDKLRLKSTANILTRNDVIVVASVSCIYNIGSPLEYGKSVLLLKVKQKSTIKDITSRLVQLQYERSEYDFKRGTFRIRGSYIDIYPAYEDYGYRITIADENVLSIFQIDPLTGKSEQTESLPGLILYPAKHFVPEPDVMEKAEKEIRKDLKQEYEALKRNGHMPEAERLLRRVNYDLEMIKEIGYVNGIENYSRYFDGRKKGDPPFSLLDYFKKTYGDKFLVCIDESHMSVPQISGMFNGDFSRKKMLVDFGFRLKAAFDNRPLRFEEFYKIPPHIIYTSATPDEWELNEARKEQSIVVEQLIRPTGIIDPQITVRPAVDEVIDLIQEIEKRVLKKQKILVTTLTKKVAEDLAFYLKEKHIKAEYLHSDVETLERSNILYNLRKGSFDVLIGVNLLREGLDLPEVYLVAILDADKEGFLRSKTALIQTMGRAARNISGEVIMYADSITRSMKYAIDEIDRRREYQIVYNKKHNITPITIYKPIREKIVEQDLQSNMVKEVNKTYYESEVDNINFDSLTPYDTKKIIKKLEKDMKHFAEEMNFELAIKIRDKIKEMKKL</sequence>
<evidence type="ECO:0000256" key="1">
    <source>
        <dbReference type="ARBA" id="ARBA00004496"/>
    </source>
</evidence>
<evidence type="ECO:0000259" key="13">
    <source>
        <dbReference type="PROSITE" id="PS50151"/>
    </source>
</evidence>
<dbReference type="PROSITE" id="PS50151">
    <property type="entry name" value="UVR"/>
    <property type="match status" value="1"/>
</dbReference>
<dbReference type="GO" id="GO:0016887">
    <property type="term" value="F:ATP hydrolysis activity"/>
    <property type="evidence" value="ECO:0007669"/>
    <property type="project" value="InterPro"/>
</dbReference>
<dbReference type="InterPro" id="IPR001943">
    <property type="entry name" value="UVR_dom"/>
</dbReference>
<dbReference type="GO" id="GO:0004518">
    <property type="term" value="F:nuclease activity"/>
    <property type="evidence" value="ECO:0007669"/>
    <property type="project" value="UniProtKB-KW"/>
</dbReference>
<dbReference type="SMART" id="SM00487">
    <property type="entry name" value="DEXDc"/>
    <property type="match status" value="1"/>
</dbReference>
<dbReference type="Proteomes" id="UP000229401">
    <property type="component" value="Unassembled WGS sequence"/>
</dbReference>
<protein>
    <recommendedName>
        <fullName evidence="11 12">UvrABC system protein B</fullName>
    </recommendedName>
</protein>
<keyword evidence="4" id="KW-0547">Nucleotide-binding</keyword>
<dbReference type="SUPFAM" id="SSF52540">
    <property type="entry name" value="P-loop containing nucleoside triphosphate hydrolases"/>
    <property type="match status" value="2"/>
</dbReference>
<comment type="subcellular location">
    <subcellularLocation>
        <location evidence="1 12">Cytoplasm</location>
    </subcellularLocation>
</comment>
<dbReference type="Pfam" id="PF02151">
    <property type="entry name" value="UVR"/>
    <property type="match status" value="1"/>
</dbReference>
<keyword evidence="8 12" id="KW-0267">Excision nuclease</keyword>
<dbReference type="Pfam" id="PF00271">
    <property type="entry name" value="Helicase_C"/>
    <property type="match status" value="1"/>
</dbReference>
<evidence type="ECO:0000256" key="4">
    <source>
        <dbReference type="ARBA" id="ARBA00022741"/>
    </source>
</evidence>
<gene>
    <name evidence="16" type="ORF">COY87_04840</name>
</gene>
<keyword evidence="3" id="KW-0963">Cytoplasm</keyword>
<dbReference type="Pfam" id="PF04851">
    <property type="entry name" value="ResIII"/>
    <property type="match status" value="1"/>
</dbReference>
<dbReference type="PROSITE" id="PS51192">
    <property type="entry name" value="HELICASE_ATP_BIND_1"/>
    <property type="match status" value="1"/>
</dbReference>
<evidence type="ECO:0000313" key="16">
    <source>
        <dbReference type="EMBL" id="PIY71696.1"/>
    </source>
</evidence>
<dbReference type="GO" id="GO:0005737">
    <property type="term" value="C:cytoplasm"/>
    <property type="evidence" value="ECO:0007669"/>
    <property type="project" value="UniProtKB-SubCell"/>
</dbReference>
<feature type="domain" description="UVR" evidence="13">
    <location>
        <begin position="638"/>
        <end position="673"/>
    </location>
</feature>
<dbReference type="SUPFAM" id="SSF46600">
    <property type="entry name" value="C-terminal UvrC-binding domain of UvrB"/>
    <property type="match status" value="1"/>
</dbReference>
<comment type="subunit">
    <text evidence="10 12">Forms a heterotetramer with UvrA during the search for lesions. Interacts with UvrC in an incision complex.</text>
</comment>
<dbReference type="Pfam" id="PF17757">
    <property type="entry name" value="UvrB_inter"/>
    <property type="match status" value="1"/>
</dbReference>
<dbReference type="NCBIfam" id="NF003673">
    <property type="entry name" value="PRK05298.1"/>
    <property type="match status" value="1"/>
</dbReference>
<dbReference type="AlphaFoldDB" id="A0A2M7QI78"/>
<dbReference type="GO" id="GO:0006289">
    <property type="term" value="P:nucleotide-excision repair"/>
    <property type="evidence" value="ECO:0007669"/>
    <property type="project" value="InterPro"/>
</dbReference>
<dbReference type="InterPro" id="IPR036876">
    <property type="entry name" value="UVR_dom_sf"/>
</dbReference>
<evidence type="ECO:0000313" key="17">
    <source>
        <dbReference type="Proteomes" id="UP000229401"/>
    </source>
</evidence>
<evidence type="ECO:0000256" key="7">
    <source>
        <dbReference type="ARBA" id="ARBA00022840"/>
    </source>
</evidence>
<evidence type="ECO:0000256" key="2">
    <source>
        <dbReference type="ARBA" id="ARBA00008533"/>
    </source>
</evidence>
<dbReference type="GO" id="GO:0005524">
    <property type="term" value="F:ATP binding"/>
    <property type="evidence" value="ECO:0007669"/>
    <property type="project" value="UniProtKB-KW"/>
</dbReference>
<dbReference type="InterPro" id="IPR001650">
    <property type="entry name" value="Helicase_C-like"/>
</dbReference>
<evidence type="ECO:0000256" key="9">
    <source>
        <dbReference type="ARBA" id="ARBA00023204"/>
    </source>
</evidence>
<comment type="caution">
    <text evidence="16">The sequence shown here is derived from an EMBL/GenBank/DDBJ whole genome shotgun (WGS) entry which is preliminary data.</text>
</comment>
<name>A0A2M7QI78_9BACT</name>
<keyword evidence="5 12" id="KW-0227">DNA damage</keyword>
<evidence type="ECO:0000256" key="6">
    <source>
        <dbReference type="ARBA" id="ARBA00022769"/>
    </source>
</evidence>
<dbReference type="GO" id="GO:0009380">
    <property type="term" value="C:excinuclease repair complex"/>
    <property type="evidence" value="ECO:0007669"/>
    <property type="project" value="InterPro"/>
</dbReference>
<dbReference type="Pfam" id="PF12344">
    <property type="entry name" value="UvrB"/>
    <property type="match status" value="1"/>
</dbReference>
<keyword evidence="7" id="KW-0067">ATP-binding</keyword>
<dbReference type="NCBIfam" id="TIGR00631">
    <property type="entry name" value="uvrb"/>
    <property type="match status" value="1"/>
</dbReference>
<dbReference type="GO" id="GO:0003677">
    <property type="term" value="F:DNA binding"/>
    <property type="evidence" value="ECO:0007669"/>
    <property type="project" value="InterPro"/>
</dbReference>
<dbReference type="Gene3D" id="4.10.860.10">
    <property type="entry name" value="UVR domain"/>
    <property type="match status" value="1"/>
</dbReference>
<dbReference type="InterPro" id="IPR014001">
    <property type="entry name" value="Helicase_ATP-bd"/>
</dbReference>
<dbReference type="PROSITE" id="PS51194">
    <property type="entry name" value="HELICASE_CTER"/>
    <property type="match status" value="1"/>
</dbReference>
<dbReference type="EMBL" id="PFLI01000166">
    <property type="protein sequence ID" value="PIY71696.1"/>
    <property type="molecule type" value="Genomic_DNA"/>
</dbReference>
<keyword evidence="12" id="KW-0742">SOS response</keyword>
<dbReference type="InterPro" id="IPR041471">
    <property type="entry name" value="UvrB_inter"/>
</dbReference>
<dbReference type="InterPro" id="IPR027417">
    <property type="entry name" value="P-loop_NTPase"/>
</dbReference>
<feature type="domain" description="Helicase ATP-binding" evidence="14">
    <location>
        <begin position="23"/>
        <end position="158"/>
    </location>
</feature>
<dbReference type="InterPro" id="IPR006935">
    <property type="entry name" value="Helicase/UvrB_N"/>
</dbReference>
<evidence type="ECO:0000256" key="10">
    <source>
        <dbReference type="ARBA" id="ARBA00026033"/>
    </source>
</evidence>
<evidence type="ECO:0000256" key="12">
    <source>
        <dbReference type="RuleBase" id="RU003587"/>
    </source>
</evidence>
<evidence type="ECO:0000256" key="11">
    <source>
        <dbReference type="ARBA" id="ARBA00029504"/>
    </source>
</evidence>
<dbReference type="PANTHER" id="PTHR24029">
    <property type="entry name" value="UVRABC SYSTEM PROTEIN B"/>
    <property type="match status" value="1"/>
</dbReference>
<dbReference type="InterPro" id="IPR024759">
    <property type="entry name" value="UvrB_YAD/RRR_dom"/>
</dbReference>
<evidence type="ECO:0000259" key="15">
    <source>
        <dbReference type="PROSITE" id="PS51194"/>
    </source>
</evidence>
<organism evidence="16 17">
    <name type="scientific">Candidatus Roizmanbacteria bacterium CG_4_10_14_0_8_um_filter_33_9</name>
    <dbReference type="NCBI Taxonomy" id="1974826"/>
    <lineage>
        <taxon>Bacteria</taxon>
        <taxon>Candidatus Roizmaniibacteriota</taxon>
    </lineage>
</organism>
<reference evidence="17" key="1">
    <citation type="submission" date="2017-09" db="EMBL/GenBank/DDBJ databases">
        <title>Depth-based differentiation of microbial function through sediment-hosted aquifers and enrichment of novel symbionts in the deep terrestrial subsurface.</title>
        <authorList>
            <person name="Probst A.J."/>
            <person name="Ladd B."/>
            <person name="Jarett J.K."/>
            <person name="Geller-Mcgrath D.E."/>
            <person name="Sieber C.M.K."/>
            <person name="Emerson J.B."/>
            <person name="Anantharaman K."/>
            <person name="Thomas B.C."/>
            <person name="Malmstrom R."/>
            <person name="Stieglmeier M."/>
            <person name="Klingl A."/>
            <person name="Woyke T."/>
            <person name="Ryan C.M."/>
            <person name="Banfield J.F."/>
        </authorList>
    </citation>
    <scope>NUCLEOTIDE SEQUENCE [LARGE SCALE GENOMIC DNA]</scope>
</reference>
<keyword evidence="6 12" id="KW-0228">DNA excision</keyword>
<evidence type="ECO:0000256" key="8">
    <source>
        <dbReference type="ARBA" id="ARBA00022881"/>
    </source>
</evidence>
<comment type="similarity">
    <text evidence="2 12">Belongs to the UvrB family.</text>
</comment>